<keyword evidence="3" id="KW-0150">Chloroplast</keyword>
<reference evidence="13" key="1">
    <citation type="submission" date="2018-02" db="EMBL/GenBank/DDBJ databases">
        <title>Rhizophora mucronata_Transcriptome.</title>
        <authorList>
            <person name="Meera S.P."/>
            <person name="Sreeshan A."/>
            <person name="Augustine A."/>
        </authorList>
    </citation>
    <scope>NUCLEOTIDE SEQUENCE</scope>
    <source>
        <tissue evidence="13">Leaf</tissue>
    </source>
</reference>
<evidence type="ECO:0000256" key="9">
    <source>
        <dbReference type="ARBA" id="ARBA00022989"/>
    </source>
</evidence>
<comment type="similarity">
    <text evidence="2">Belongs to the peptidase M50B family.</text>
</comment>
<comment type="subcellular location">
    <subcellularLocation>
        <location evidence="1">Plastid</location>
        <location evidence="1">Chloroplast membrane</location>
        <topology evidence="1">Multi-pass membrane protein</topology>
    </subcellularLocation>
</comment>
<dbReference type="EMBL" id="GGEC01039613">
    <property type="protein sequence ID" value="MBX20097.1"/>
    <property type="molecule type" value="Transcribed_RNA"/>
</dbReference>
<feature type="chain" id="PRO_5015118981" evidence="12">
    <location>
        <begin position="23"/>
        <end position="63"/>
    </location>
</feature>
<accession>A0A2P2LQ51</accession>
<keyword evidence="5 13" id="KW-0645">Protease</keyword>
<evidence type="ECO:0000256" key="2">
    <source>
        <dbReference type="ARBA" id="ARBA00007931"/>
    </source>
</evidence>
<feature type="signal peptide" evidence="12">
    <location>
        <begin position="1"/>
        <end position="22"/>
    </location>
</feature>
<sequence>MAGFLLGLVLFLLGFILPPSDGIGLVVDASVFHESFLAGGIGKSFKHILHLLTPCLEFEILCG</sequence>
<dbReference type="GO" id="GO:0006508">
    <property type="term" value="P:proteolysis"/>
    <property type="evidence" value="ECO:0007669"/>
    <property type="project" value="UniProtKB-KW"/>
</dbReference>
<keyword evidence="11" id="KW-0472">Membrane</keyword>
<evidence type="ECO:0000256" key="12">
    <source>
        <dbReference type="SAM" id="SignalP"/>
    </source>
</evidence>
<dbReference type="InterPro" id="IPR044838">
    <property type="entry name" value="EGY1-like"/>
</dbReference>
<keyword evidence="12" id="KW-0732">Signal</keyword>
<evidence type="ECO:0000256" key="8">
    <source>
        <dbReference type="ARBA" id="ARBA00022946"/>
    </source>
</evidence>
<dbReference type="GO" id="GO:0031969">
    <property type="term" value="C:chloroplast membrane"/>
    <property type="evidence" value="ECO:0007669"/>
    <property type="project" value="UniProtKB-SubCell"/>
</dbReference>
<keyword evidence="7" id="KW-0378">Hydrolase</keyword>
<name>A0A2P2LQ51_RHIMU</name>
<keyword evidence="4" id="KW-0934">Plastid</keyword>
<evidence type="ECO:0000313" key="13">
    <source>
        <dbReference type="EMBL" id="MBX20097.1"/>
    </source>
</evidence>
<dbReference type="PANTHER" id="PTHR31412:SF5">
    <property type="entry name" value="ZINC METALLOPROTEASE EGY2, CHLOROPLASTIC-RELATED"/>
    <property type="match status" value="1"/>
</dbReference>
<evidence type="ECO:0000256" key="6">
    <source>
        <dbReference type="ARBA" id="ARBA00022692"/>
    </source>
</evidence>
<evidence type="ECO:0000256" key="5">
    <source>
        <dbReference type="ARBA" id="ARBA00022670"/>
    </source>
</evidence>
<evidence type="ECO:0000256" key="3">
    <source>
        <dbReference type="ARBA" id="ARBA00022528"/>
    </source>
</evidence>
<keyword evidence="8" id="KW-0809">Transit peptide</keyword>
<evidence type="ECO:0000256" key="7">
    <source>
        <dbReference type="ARBA" id="ARBA00022801"/>
    </source>
</evidence>
<keyword evidence="10 13" id="KW-0482">Metalloprotease</keyword>
<dbReference type="AlphaFoldDB" id="A0A2P2LQ51"/>
<proteinExistence type="inferred from homology"/>
<organism evidence="13">
    <name type="scientific">Rhizophora mucronata</name>
    <name type="common">Asiatic mangrove</name>
    <dbReference type="NCBI Taxonomy" id="61149"/>
    <lineage>
        <taxon>Eukaryota</taxon>
        <taxon>Viridiplantae</taxon>
        <taxon>Streptophyta</taxon>
        <taxon>Embryophyta</taxon>
        <taxon>Tracheophyta</taxon>
        <taxon>Spermatophyta</taxon>
        <taxon>Magnoliopsida</taxon>
        <taxon>eudicotyledons</taxon>
        <taxon>Gunneridae</taxon>
        <taxon>Pentapetalae</taxon>
        <taxon>rosids</taxon>
        <taxon>fabids</taxon>
        <taxon>Malpighiales</taxon>
        <taxon>Rhizophoraceae</taxon>
        <taxon>Rhizophora</taxon>
    </lineage>
</organism>
<dbReference type="GO" id="GO:0008237">
    <property type="term" value="F:metallopeptidase activity"/>
    <property type="evidence" value="ECO:0007669"/>
    <property type="project" value="UniProtKB-KW"/>
</dbReference>
<evidence type="ECO:0000256" key="1">
    <source>
        <dbReference type="ARBA" id="ARBA00004508"/>
    </source>
</evidence>
<dbReference type="PANTHER" id="PTHR31412">
    <property type="entry name" value="ZINC METALLOPROTEASE EGY1"/>
    <property type="match status" value="1"/>
</dbReference>
<keyword evidence="9" id="KW-1133">Transmembrane helix</keyword>
<keyword evidence="6" id="KW-0812">Transmembrane</keyword>
<evidence type="ECO:0000256" key="11">
    <source>
        <dbReference type="ARBA" id="ARBA00023136"/>
    </source>
</evidence>
<evidence type="ECO:0000256" key="4">
    <source>
        <dbReference type="ARBA" id="ARBA00022640"/>
    </source>
</evidence>
<evidence type="ECO:0000256" key="10">
    <source>
        <dbReference type="ARBA" id="ARBA00023049"/>
    </source>
</evidence>
<protein>
    <submittedName>
        <fullName evidence="13">Putative zinc metalloprotease EGY2ic isoform X3</fullName>
    </submittedName>
</protein>